<feature type="region of interest" description="Disordered" evidence="1">
    <location>
        <begin position="205"/>
        <end position="225"/>
    </location>
</feature>
<name>A0AAP0DZ30_9MAGN</name>
<reference evidence="2 3" key="1">
    <citation type="submission" date="2024-01" db="EMBL/GenBank/DDBJ databases">
        <title>Genome assemblies of Stephania.</title>
        <authorList>
            <person name="Yang L."/>
        </authorList>
    </citation>
    <scope>NUCLEOTIDE SEQUENCE [LARGE SCALE GENOMIC DNA]</scope>
    <source>
        <strain evidence="2">JXDWG</strain>
        <tissue evidence="2">Leaf</tissue>
    </source>
</reference>
<accession>A0AAP0DZ30</accession>
<feature type="compositionally biased region" description="Basic residues" evidence="1">
    <location>
        <begin position="205"/>
        <end position="214"/>
    </location>
</feature>
<dbReference type="AlphaFoldDB" id="A0AAP0DZ30"/>
<keyword evidence="3" id="KW-1185">Reference proteome</keyword>
<comment type="caution">
    <text evidence="2">The sequence shown here is derived from an EMBL/GenBank/DDBJ whole genome shotgun (WGS) entry which is preliminary data.</text>
</comment>
<feature type="compositionally biased region" description="Basic and acidic residues" evidence="1">
    <location>
        <begin position="215"/>
        <end position="225"/>
    </location>
</feature>
<evidence type="ECO:0000313" key="2">
    <source>
        <dbReference type="EMBL" id="KAK9083586.1"/>
    </source>
</evidence>
<dbReference type="EMBL" id="JBBNAG010000013">
    <property type="protein sequence ID" value="KAK9083586.1"/>
    <property type="molecule type" value="Genomic_DNA"/>
</dbReference>
<evidence type="ECO:0000256" key="1">
    <source>
        <dbReference type="SAM" id="MobiDB-lite"/>
    </source>
</evidence>
<sequence length="250" mass="28901">MAEFGFYRVLVRLDQLLNLDERAKDKYLYKMIAGECWIILNGWSSYGEITHRARVLDAVGTFAQAQSMAKCSIHKTLHVEPRARKDREWISRRVENRKGLTANGYERWATHPHLFRCNKMYMPKKKILRDFGLTGPISPLRSRYCMSKRDSPTSPNTIECGTEEQRRATLVSSGATPMSSVVTAEGGTGEKFNYGDLFKSPFMERKRKRKRKKERDREEGKGDEKDELSCWLGSYSMKNRGCGFSRDFLS</sequence>
<organism evidence="2 3">
    <name type="scientific">Stephania cephalantha</name>
    <dbReference type="NCBI Taxonomy" id="152367"/>
    <lineage>
        <taxon>Eukaryota</taxon>
        <taxon>Viridiplantae</taxon>
        <taxon>Streptophyta</taxon>
        <taxon>Embryophyta</taxon>
        <taxon>Tracheophyta</taxon>
        <taxon>Spermatophyta</taxon>
        <taxon>Magnoliopsida</taxon>
        <taxon>Ranunculales</taxon>
        <taxon>Menispermaceae</taxon>
        <taxon>Menispermoideae</taxon>
        <taxon>Cissampelideae</taxon>
        <taxon>Stephania</taxon>
    </lineage>
</organism>
<proteinExistence type="predicted"/>
<protein>
    <submittedName>
        <fullName evidence="2">Uncharacterized protein</fullName>
    </submittedName>
</protein>
<gene>
    <name evidence="2" type="ORF">Scep_030057</name>
</gene>
<evidence type="ECO:0000313" key="3">
    <source>
        <dbReference type="Proteomes" id="UP001419268"/>
    </source>
</evidence>
<dbReference type="Proteomes" id="UP001419268">
    <property type="component" value="Unassembled WGS sequence"/>
</dbReference>